<proteinExistence type="inferred from homology"/>
<reference evidence="4 5" key="1">
    <citation type="submission" date="2019-09" db="EMBL/GenBank/DDBJ databases">
        <title>Draft genome sequence of Ginsengibacter sp. BR5-29.</title>
        <authorList>
            <person name="Im W.-T."/>
        </authorList>
    </citation>
    <scope>NUCLEOTIDE SEQUENCE [LARGE SCALE GENOMIC DNA]</scope>
    <source>
        <strain evidence="4 5">BR5-29</strain>
    </source>
</reference>
<dbReference type="InterPro" id="IPR007837">
    <property type="entry name" value="DinB"/>
</dbReference>
<protein>
    <recommendedName>
        <fullName evidence="6">Damage-inducible protein DinB</fullName>
    </recommendedName>
</protein>
<dbReference type="PANTHER" id="PTHR37302:SF3">
    <property type="entry name" value="DAMAGE-INDUCIBLE PROTEIN DINB"/>
    <property type="match status" value="1"/>
</dbReference>
<dbReference type="EMBL" id="VYQF01000001">
    <property type="protein sequence ID" value="KAA9041512.1"/>
    <property type="molecule type" value="Genomic_DNA"/>
</dbReference>
<feature type="binding site" evidence="3">
    <location>
        <position position="135"/>
    </location>
    <ligand>
        <name>a divalent metal cation</name>
        <dbReference type="ChEBI" id="CHEBI:60240"/>
    </ligand>
</feature>
<comment type="caution">
    <text evidence="4">The sequence shown here is derived from an EMBL/GenBank/DDBJ whole genome shotgun (WGS) entry which is preliminary data.</text>
</comment>
<dbReference type="InterPro" id="IPR034660">
    <property type="entry name" value="DinB/YfiT-like"/>
</dbReference>
<gene>
    <name evidence="4" type="ORF">FW778_05690</name>
</gene>
<evidence type="ECO:0000256" key="3">
    <source>
        <dbReference type="PIRSR" id="PIRSR607837-1"/>
    </source>
</evidence>
<name>A0A5J5IPR8_9BACT</name>
<dbReference type="SUPFAM" id="SSF109854">
    <property type="entry name" value="DinB/YfiT-like putative metalloenzymes"/>
    <property type="match status" value="1"/>
</dbReference>
<feature type="binding site" evidence="3">
    <location>
        <position position="48"/>
    </location>
    <ligand>
        <name>a divalent metal cation</name>
        <dbReference type="ChEBI" id="CHEBI:60240"/>
    </ligand>
</feature>
<dbReference type="AlphaFoldDB" id="A0A5J5IPR8"/>
<evidence type="ECO:0000256" key="1">
    <source>
        <dbReference type="ARBA" id="ARBA00008635"/>
    </source>
</evidence>
<dbReference type="Gene3D" id="1.20.120.450">
    <property type="entry name" value="dinb family like domain"/>
    <property type="match status" value="1"/>
</dbReference>
<dbReference type="Pfam" id="PF05163">
    <property type="entry name" value="DinB"/>
    <property type="match status" value="1"/>
</dbReference>
<keyword evidence="5" id="KW-1185">Reference proteome</keyword>
<comment type="similarity">
    <text evidence="1">Belongs to the DinB family.</text>
</comment>
<evidence type="ECO:0000313" key="5">
    <source>
        <dbReference type="Proteomes" id="UP000326903"/>
    </source>
</evidence>
<dbReference type="RefSeq" id="WP_150413632.1">
    <property type="nucleotide sequence ID" value="NZ_VYQF01000001.1"/>
</dbReference>
<evidence type="ECO:0000256" key="2">
    <source>
        <dbReference type="ARBA" id="ARBA00022723"/>
    </source>
</evidence>
<keyword evidence="2 3" id="KW-0479">Metal-binding</keyword>
<dbReference type="GO" id="GO:0046872">
    <property type="term" value="F:metal ion binding"/>
    <property type="evidence" value="ECO:0007669"/>
    <property type="project" value="UniProtKB-KW"/>
</dbReference>
<organism evidence="4 5">
    <name type="scientific">Ginsengibacter hankyongi</name>
    <dbReference type="NCBI Taxonomy" id="2607284"/>
    <lineage>
        <taxon>Bacteria</taxon>
        <taxon>Pseudomonadati</taxon>
        <taxon>Bacteroidota</taxon>
        <taxon>Chitinophagia</taxon>
        <taxon>Chitinophagales</taxon>
        <taxon>Chitinophagaceae</taxon>
        <taxon>Ginsengibacter</taxon>
    </lineage>
</organism>
<dbReference type="Proteomes" id="UP000326903">
    <property type="component" value="Unassembled WGS sequence"/>
</dbReference>
<evidence type="ECO:0008006" key="6">
    <source>
        <dbReference type="Google" id="ProtNLM"/>
    </source>
</evidence>
<feature type="binding site" evidence="3">
    <location>
        <position position="131"/>
    </location>
    <ligand>
        <name>a divalent metal cation</name>
        <dbReference type="ChEBI" id="CHEBI:60240"/>
    </ligand>
</feature>
<dbReference type="PANTHER" id="PTHR37302">
    <property type="entry name" value="SLR1116 PROTEIN"/>
    <property type="match status" value="1"/>
</dbReference>
<sequence>MKQLLQQYAAYNLWANKTLMERIAQLPEDIIYKETKSSFSSIYKTVIHLMDVESIWWQRLKLQEHVEWPGVNFKGNFEELSKELLSLSKQWSDWISNSNEINLTHVFAYHNSKKEYFKQPVFEMLVHLFNHQTFHRGQLVTMMRQNGIEKIPATDFIVFCRKK</sequence>
<evidence type="ECO:0000313" key="4">
    <source>
        <dbReference type="EMBL" id="KAA9041512.1"/>
    </source>
</evidence>
<accession>A0A5J5IPR8</accession>